<dbReference type="EMBL" id="UOEG01000201">
    <property type="protein sequence ID" value="VAW00072.1"/>
    <property type="molecule type" value="Genomic_DNA"/>
</dbReference>
<name>A0A3B0SBF7_9ZZZZ</name>
<accession>A0A3B0SBF7</accession>
<sequence>MSNPTDIPRDELEALMVFLANETLEGQEREAVEAAVAADPQLTVELEALRSIRAEMQAEPAQSTSSEFALARLMRDIGREGAQQALAVQHKSNIWKIAAVIAMGLFAVQSAYVVMAPDEIIDLAGGSGIDAGGPTLIVAFSEDAPEGDIRRLLLQLDLTIIGGPSALGLYTLAASDDASRATALTQLNANSDLVDSAEMGE</sequence>
<proteinExistence type="predicted"/>
<dbReference type="AlphaFoldDB" id="A0A3B0SBF7"/>
<evidence type="ECO:0000313" key="1">
    <source>
        <dbReference type="EMBL" id="VAW00072.1"/>
    </source>
</evidence>
<protein>
    <recommendedName>
        <fullName evidence="2">Zinc-finger domain-containing protein</fullName>
    </recommendedName>
</protein>
<organism evidence="1">
    <name type="scientific">hydrothermal vent metagenome</name>
    <dbReference type="NCBI Taxonomy" id="652676"/>
    <lineage>
        <taxon>unclassified sequences</taxon>
        <taxon>metagenomes</taxon>
        <taxon>ecological metagenomes</taxon>
    </lineage>
</organism>
<gene>
    <name evidence="1" type="ORF">MNBD_ALPHA07-1927</name>
</gene>
<reference evidence="1" key="1">
    <citation type="submission" date="2018-06" db="EMBL/GenBank/DDBJ databases">
        <authorList>
            <person name="Zhirakovskaya E."/>
        </authorList>
    </citation>
    <scope>NUCLEOTIDE SEQUENCE</scope>
</reference>
<evidence type="ECO:0008006" key="2">
    <source>
        <dbReference type="Google" id="ProtNLM"/>
    </source>
</evidence>